<dbReference type="GO" id="GO:0061630">
    <property type="term" value="F:ubiquitin protein ligase activity"/>
    <property type="evidence" value="ECO:0007669"/>
    <property type="project" value="UniProtKB-EC"/>
</dbReference>
<dbReference type="GO" id="GO:0010646">
    <property type="term" value="P:regulation of cell communication"/>
    <property type="evidence" value="ECO:0007669"/>
    <property type="project" value="UniProtKB-ARBA"/>
</dbReference>
<dbReference type="AlphaFoldDB" id="A0A6I8VX84"/>
<dbReference type="EC" id="2.3.2.27" evidence="2"/>
<dbReference type="PROSITE" id="PS50135">
    <property type="entry name" value="ZF_ZZ_2"/>
    <property type="match status" value="1"/>
</dbReference>
<keyword evidence="3" id="KW-0808">Transferase</keyword>
<dbReference type="KEGG" id="dpo:4816328"/>
<evidence type="ECO:0000256" key="3">
    <source>
        <dbReference type="ARBA" id="ARBA00022679"/>
    </source>
</evidence>
<feature type="region of interest" description="Disordered" evidence="8">
    <location>
        <begin position="232"/>
        <end position="261"/>
    </location>
</feature>
<evidence type="ECO:0000256" key="1">
    <source>
        <dbReference type="ARBA" id="ARBA00000900"/>
    </source>
</evidence>
<evidence type="ECO:0000256" key="8">
    <source>
        <dbReference type="SAM" id="MobiDB-lite"/>
    </source>
</evidence>
<dbReference type="RefSeq" id="XP_001356201.2">
    <property type="nucleotide sequence ID" value="XM_001356165.3"/>
</dbReference>
<name>A0A6I8VX84_DROPS</name>
<evidence type="ECO:0000256" key="5">
    <source>
        <dbReference type="ARBA" id="ARBA00022771"/>
    </source>
</evidence>
<feature type="region of interest" description="Disordered" evidence="8">
    <location>
        <begin position="188"/>
        <end position="212"/>
    </location>
</feature>
<comment type="catalytic activity">
    <reaction evidence="1">
        <text>S-ubiquitinyl-[E2 ubiquitin-conjugating enzyme]-L-cysteine + [acceptor protein]-L-lysine = [E2 ubiquitin-conjugating enzyme]-L-cysteine + N(6)-ubiquitinyl-[acceptor protein]-L-lysine.</text>
        <dbReference type="EC" id="2.3.2.27"/>
    </reaction>
</comment>
<accession>A0A6I8VX84</accession>
<dbReference type="Pfam" id="PF00569">
    <property type="entry name" value="ZZ"/>
    <property type="match status" value="1"/>
</dbReference>
<dbReference type="CDD" id="cd02338">
    <property type="entry name" value="ZZ_PCMF_like"/>
    <property type="match status" value="1"/>
</dbReference>
<proteinExistence type="predicted"/>
<dbReference type="GO" id="GO:0005886">
    <property type="term" value="C:plasma membrane"/>
    <property type="evidence" value="ECO:0007669"/>
    <property type="project" value="TreeGrafter"/>
</dbReference>
<dbReference type="PANTHER" id="PTHR12268">
    <property type="entry name" value="E3 UBIQUITIN-PROTEIN LIGASE KCMF1"/>
    <property type="match status" value="1"/>
</dbReference>
<dbReference type="Gene3D" id="3.30.60.90">
    <property type="match status" value="1"/>
</dbReference>
<dbReference type="SUPFAM" id="SSF57850">
    <property type="entry name" value="RING/U-box"/>
    <property type="match status" value="1"/>
</dbReference>
<evidence type="ECO:0000256" key="6">
    <source>
        <dbReference type="ARBA" id="ARBA00022833"/>
    </source>
</evidence>
<keyword evidence="10" id="KW-1185">Reference proteome</keyword>
<dbReference type="SMART" id="SM00291">
    <property type="entry name" value="ZnF_ZZ"/>
    <property type="match status" value="1"/>
</dbReference>
<feature type="domain" description="ZZ-type" evidence="9">
    <location>
        <begin position="4"/>
        <end position="60"/>
    </location>
</feature>
<sequence>MSRHENVVCRGCSKMGFTGRCYRCLSCPNFDICADCYDLDFTTESHLFDHPVKCVYTPADVELYFEGEYISSDPPQSYRCPYCKQWGFNEATFLEHISGMHPNASPLLVSTMITLFEQQQASRMFLENEQLAAMTAAANSRNEQMNHTEGTLVLRLEPLNPDGSYRRESSKTQTVFGDAGVDRRVVLRRPESGPSEEVPDVTTHGGVSGRRRSVLRAPGGFYFNLRTVEGENFGNSTSPGPSNESQQAPPVPSPSGHQMMNDMMRYYGTTPLPTSRASRPRTPVFSQSPLFHNGLAPGRRYFSHETGRSFFVADAFPESGLGLPHQMTDLPAFSAAPPMTATHDPHVPTPLDLGATLPLEDHDAFTLSLTEAMIKSLMASMEKPPPQEKRDTRYLCSPFLSHATRESPEQNAFLAHRAEFVSQLLASTLHEEEPAEGLGTFEVDGQNRPTQAPQMKSFPSCDLAGAGDADISPR</sequence>
<dbReference type="GO" id="GO:0045202">
    <property type="term" value="C:synapse"/>
    <property type="evidence" value="ECO:0007669"/>
    <property type="project" value="GOC"/>
</dbReference>
<evidence type="ECO:0000313" key="12">
    <source>
        <dbReference type="RefSeq" id="XP_033235578.1"/>
    </source>
</evidence>
<dbReference type="PANTHER" id="PTHR12268:SF13">
    <property type="entry name" value="E3 UBIQUITIN-PROTEIN LIGASE KCMF1"/>
    <property type="match status" value="1"/>
</dbReference>
<feature type="region of interest" description="Disordered" evidence="8">
    <location>
        <begin position="432"/>
        <end position="474"/>
    </location>
</feature>
<reference evidence="11 12" key="1">
    <citation type="submission" date="2025-04" db="UniProtKB">
        <authorList>
            <consortium name="RefSeq"/>
        </authorList>
    </citation>
    <scope>IDENTIFICATION</scope>
    <source>
        <strain evidence="11 12">MV-25-SWS-2005</strain>
        <tissue evidence="11 12">Whole body</tissue>
    </source>
</reference>
<organism evidence="10 12">
    <name type="scientific">Drosophila pseudoobscura pseudoobscura</name>
    <name type="common">Fruit fly</name>
    <dbReference type="NCBI Taxonomy" id="46245"/>
    <lineage>
        <taxon>Eukaryota</taxon>
        <taxon>Metazoa</taxon>
        <taxon>Ecdysozoa</taxon>
        <taxon>Arthropoda</taxon>
        <taxon>Hexapoda</taxon>
        <taxon>Insecta</taxon>
        <taxon>Pterygota</taxon>
        <taxon>Neoptera</taxon>
        <taxon>Endopterygota</taxon>
        <taxon>Diptera</taxon>
        <taxon>Brachycera</taxon>
        <taxon>Muscomorpha</taxon>
        <taxon>Ephydroidea</taxon>
        <taxon>Drosophilidae</taxon>
        <taxon>Drosophila</taxon>
        <taxon>Sophophora</taxon>
    </lineage>
</organism>
<dbReference type="Proteomes" id="UP000001819">
    <property type="component" value="Chromosome 4"/>
</dbReference>
<evidence type="ECO:0000256" key="2">
    <source>
        <dbReference type="ARBA" id="ARBA00012483"/>
    </source>
</evidence>
<dbReference type="GO" id="GO:0099536">
    <property type="term" value="P:synaptic signaling"/>
    <property type="evidence" value="ECO:0007669"/>
    <property type="project" value="TreeGrafter"/>
</dbReference>
<dbReference type="GO" id="GO:0008270">
    <property type="term" value="F:zinc ion binding"/>
    <property type="evidence" value="ECO:0007669"/>
    <property type="project" value="UniProtKB-KW"/>
</dbReference>
<dbReference type="PROSITE" id="PS01357">
    <property type="entry name" value="ZF_ZZ_1"/>
    <property type="match status" value="1"/>
</dbReference>
<evidence type="ECO:0000256" key="4">
    <source>
        <dbReference type="ARBA" id="ARBA00022723"/>
    </source>
</evidence>
<evidence type="ECO:0000259" key="9">
    <source>
        <dbReference type="PROSITE" id="PS50135"/>
    </source>
</evidence>
<dbReference type="InterPro" id="IPR000433">
    <property type="entry name" value="Znf_ZZ"/>
</dbReference>
<evidence type="ECO:0000256" key="7">
    <source>
        <dbReference type="PROSITE-ProRule" id="PRU00228"/>
    </source>
</evidence>
<dbReference type="InterPro" id="IPR050774">
    <property type="entry name" value="KCMF1/Dystrophin"/>
</dbReference>
<dbReference type="GO" id="GO:0023051">
    <property type="term" value="P:regulation of signaling"/>
    <property type="evidence" value="ECO:0007669"/>
    <property type="project" value="UniProtKB-ARBA"/>
</dbReference>
<evidence type="ECO:0000313" key="11">
    <source>
        <dbReference type="RefSeq" id="XP_001356201.2"/>
    </source>
</evidence>
<dbReference type="ExpressionAtlas" id="A0A6I8VX84">
    <property type="expression patterns" value="baseline"/>
</dbReference>
<keyword evidence="5 7" id="KW-0863">Zinc-finger</keyword>
<feature type="compositionally biased region" description="Polar residues" evidence="8">
    <location>
        <begin position="233"/>
        <end position="248"/>
    </location>
</feature>
<gene>
    <name evidence="11 12" type="primary">LOC4816328</name>
</gene>
<dbReference type="InterPro" id="IPR043145">
    <property type="entry name" value="Znf_ZZ_sf"/>
</dbReference>
<dbReference type="RefSeq" id="XP_033235578.1">
    <property type="nucleotide sequence ID" value="XM_033379687.1"/>
</dbReference>
<protein>
    <recommendedName>
        <fullName evidence="2">RING-type E3 ubiquitin transferase</fullName>
        <ecNumber evidence="2">2.3.2.27</ecNumber>
    </recommendedName>
</protein>
<evidence type="ECO:0000313" key="10">
    <source>
        <dbReference type="Proteomes" id="UP000001819"/>
    </source>
</evidence>
<keyword evidence="6" id="KW-0862">Zinc</keyword>
<keyword evidence="4" id="KW-0479">Metal-binding</keyword>